<dbReference type="SUPFAM" id="SSF47413">
    <property type="entry name" value="lambda repressor-like DNA-binding domains"/>
    <property type="match status" value="1"/>
</dbReference>
<keyword evidence="1" id="KW-0238">DNA-binding</keyword>
<dbReference type="GO" id="GO:0003677">
    <property type="term" value="F:DNA binding"/>
    <property type="evidence" value="ECO:0007669"/>
    <property type="project" value="UniProtKB-KW"/>
</dbReference>
<gene>
    <name evidence="3" type="ORF">ORR04_14430</name>
</gene>
<dbReference type="InterPro" id="IPR010982">
    <property type="entry name" value="Lambda_DNA-bd_dom_sf"/>
</dbReference>
<keyword evidence="3" id="KW-0614">Plasmid</keyword>
<evidence type="ECO:0000313" key="3">
    <source>
        <dbReference type="EMBL" id="WAD03276.1"/>
    </source>
</evidence>
<dbReference type="EMBL" id="CP113126">
    <property type="protein sequence ID" value="WAD03276.1"/>
    <property type="molecule type" value="Genomic_DNA"/>
</dbReference>
<dbReference type="CDD" id="cd00093">
    <property type="entry name" value="HTH_XRE"/>
    <property type="match status" value="1"/>
</dbReference>
<accession>A0AB38X9N8</accession>
<dbReference type="PROSITE" id="PS50943">
    <property type="entry name" value="HTH_CROC1"/>
    <property type="match status" value="1"/>
</dbReference>
<dbReference type="Gene3D" id="1.10.260.40">
    <property type="entry name" value="lambda repressor-like DNA-binding domains"/>
    <property type="match status" value="1"/>
</dbReference>
<dbReference type="InterPro" id="IPR001387">
    <property type="entry name" value="Cro/C1-type_HTH"/>
</dbReference>
<dbReference type="SMART" id="SM00530">
    <property type="entry name" value="HTH_XRE"/>
    <property type="match status" value="1"/>
</dbReference>
<evidence type="ECO:0000256" key="1">
    <source>
        <dbReference type="ARBA" id="ARBA00023125"/>
    </source>
</evidence>
<proteinExistence type="predicted"/>
<protein>
    <submittedName>
        <fullName evidence="3">Helix-turn-helix transcriptional regulator</fullName>
    </submittedName>
</protein>
<dbReference type="RefSeq" id="WP_267668922.1">
    <property type="nucleotide sequence ID" value="NZ_CBDBYH010000003.1"/>
</dbReference>
<organism evidence="3 4">
    <name type="scientific">Levilactobacillus brevis</name>
    <name type="common">Lactobacillus brevis</name>
    <dbReference type="NCBI Taxonomy" id="1580"/>
    <lineage>
        <taxon>Bacteria</taxon>
        <taxon>Bacillati</taxon>
        <taxon>Bacillota</taxon>
        <taxon>Bacilli</taxon>
        <taxon>Lactobacillales</taxon>
        <taxon>Lactobacillaceae</taxon>
        <taxon>Levilactobacillus</taxon>
    </lineage>
</organism>
<sequence>MNKVKYYRIKRELTQLQLATHVGVARQTISLIESGKYNPSLKLCINIAKSLDTDLNSLFWR</sequence>
<evidence type="ECO:0000313" key="4">
    <source>
        <dbReference type="Proteomes" id="UP001164768"/>
    </source>
</evidence>
<name>A0AB38X9N8_LEVBR</name>
<feature type="domain" description="HTH cro/C1-type" evidence="2">
    <location>
        <begin position="4"/>
        <end position="58"/>
    </location>
</feature>
<reference evidence="3" key="1">
    <citation type="submission" date="2022-11" db="EMBL/GenBank/DDBJ databases">
        <title>Whole genome sequence of Levilactobacillus brevis SMB091.</title>
        <authorList>
            <person name="Kim J.-M."/>
            <person name="Kim O.-C."/>
            <person name="Choi Y.H."/>
            <person name="Han N.S."/>
            <person name="Hurh B."/>
        </authorList>
    </citation>
    <scope>NUCLEOTIDE SEQUENCE</scope>
    <source>
        <strain evidence="3">SMB091</strain>
        <plasmid evidence="3">pBRV294</plasmid>
    </source>
</reference>
<geneLocation type="plasmid" evidence="3 4">
    <name>pBRV294</name>
</geneLocation>
<dbReference type="Pfam" id="PF01381">
    <property type="entry name" value="HTH_3"/>
    <property type="match status" value="1"/>
</dbReference>
<dbReference type="PANTHER" id="PTHR46558:SF5">
    <property type="entry name" value="TRANSCRIPTION REGULATOR"/>
    <property type="match status" value="1"/>
</dbReference>
<dbReference type="AlphaFoldDB" id="A0AB38X9N8"/>
<dbReference type="Proteomes" id="UP001164768">
    <property type="component" value="Plasmid pBRV294"/>
</dbReference>
<dbReference type="PANTHER" id="PTHR46558">
    <property type="entry name" value="TRACRIPTIONAL REGULATORY PROTEIN-RELATED-RELATED"/>
    <property type="match status" value="1"/>
</dbReference>
<evidence type="ECO:0000259" key="2">
    <source>
        <dbReference type="PROSITE" id="PS50943"/>
    </source>
</evidence>